<comment type="caution">
    <text evidence="3">The sequence shown here is derived from an EMBL/GenBank/DDBJ whole genome shotgun (WGS) entry which is preliminary data.</text>
</comment>
<accession>A0A6H9UU23</accession>
<dbReference type="Gene3D" id="3.30.70.100">
    <property type="match status" value="1"/>
</dbReference>
<protein>
    <submittedName>
        <fullName evidence="3">Antibiotic biosynthesis monooxygenase</fullName>
    </submittedName>
</protein>
<dbReference type="AlphaFoldDB" id="A0A6H9UU23"/>
<evidence type="ECO:0000256" key="1">
    <source>
        <dbReference type="SAM" id="MobiDB-lite"/>
    </source>
</evidence>
<dbReference type="Proteomes" id="UP000442707">
    <property type="component" value="Unassembled WGS sequence"/>
</dbReference>
<dbReference type="InterPro" id="IPR011008">
    <property type="entry name" value="Dimeric_a/b-barrel"/>
</dbReference>
<keyword evidence="3" id="KW-0503">Monooxygenase</keyword>
<evidence type="ECO:0000313" key="4">
    <source>
        <dbReference type="Proteomes" id="UP000442707"/>
    </source>
</evidence>
<reference evidence="3 4" key="1">
    <citation type="submission" date="2019-09" db="EMBL/GenBank/DDBJ databases">
        <title>Screening of Novel Bioactive Compounds from Soil-Associated.</title>
        <authorList>
            <person name="Zhao S."/>
        </authorList>
    </citation>
    <scope>NUCLEOTIDE SEQUENCE [LARGE SCALE GENOMIC DNA]</scope>
    <source>
        <strain evidence="3 4">HIT-DPA4</strain>
    </source>
</reference>
<evidence type="ECO:0000259" key="2">
    <source>
        <dbReference type="PROSITE" id="PS51725"/>
    </source>
</evidence>
<sequence>MADAQQRRTGRVLHHLRLDGREALSGVRAERRAHRASRQVPAVPDEGLDGDHRRRRRDGEGAQAVSAAERGAVRVVLYFRLAEGQDVDELVQAYHESSKALQGTPGMLRNELLRSSQEPARFAVLSEWRDRHAFQEWENGARHKGQTASIRRFADPHPSGAPFAIYDVVEYYAS</sequence>
<dbReference type="SUPFAM" id="SSF54909">
    <property type="entry name" value="Dimeric alpha+beta barrel"/>
    <property type="match status" value="1"/>
</dbReference>
<organism evidence="3 4">
    <name type="scientific">Streptomyces luteolifulvus</name>
    <dbReference type="NCBI Taxonomy" id="2615112"/>
    <lineage>
        <taxon>Bacteria</taxon>
        <taxon>Bacillati</taxon>
        <taxon>Actinomycetota</taxon>
        <taxon>Actinomycetes</taxon>
        <taxon>Kitasatosporales</taxon>
        <taxon>Streptomycetaceae</taxon>
        <taxon>Streptomyces</taxon>
    </lineage>
</organism>
<dbReference type="InterPro" id="IPR007138">
    <property type="entry name" value="ABM_dom"/>
</dbReference>
<dbReference type="GO" id="GO:0004497">
    <property type="term" value="F:monooxygenase activity"/>
    <property type="evidence" value="ECO:0007669"/>
    <property type="project" value="UniProtKB-KW"/>
</dbReference>
<dbReference type="EMBL" id="VZRB01000025">
    <property type="protein sequence ID" value="KAB1142367.1"/>
    <property type="molecule type" value="Genomic_DNA"/>
</dbReference>
<keyword evidence="3" id="KW-0560">Oxidoreductase</keyword>
<gene>
    <name evidence="3" type="ORF">F7R91_29420</name>
</gene>
<proteinExistence type="predicted"/>
<evidence type="ECO:0000313" key="3">
    <source>
        <dbReference type="EMBL" id="KAB1142367.1"/>
    </source>
</evidence>
<feature type="compositionally biased region" description="Basic and acidic residues" evidence="1">
    <location>
        <begin position="49"/>
        <end position="60"/>
    </location>
</feature>
<dbReference type="PROSITE" id="PS51725">
    <property type="entry name" value="ABM"/>
    <property type="match status" value="1"/>
</dbReference>
<feature type="region of interest" description="Disordered" evidence="1">
    <location>
        <begin position="29"/>
        <end position="65"/>
    </location>
</feature>
<feature type="domain" description="ABM" evidence="2">
    <location>
        <begin position="73"/>
        <end position="162"/>
    </location>
</feature>
<keyword evidence="4" id="KW-1185">Reference proteome</keyword>
<name>A0A6H9UU23_9ACTN</name>
<dbReference type="Pfam" id="PF03992">
    <property type="entry name" value="ABM"/>
    <property type="match status" value="1"/>
</dbReference>